<protein>
    <recommendedName>
        <fullName evidence="4">ERF family protein</fullName>
    </recommendedName>
</protein>
<dbReference type="OrthoDB" id="149299at2"/>
<dbReference type="AlphaFoldDB" id="A0A4V3IUU6"/>
<dbReference type="EMBL" id="SOHH01000087">
    <property type="protein sequence ID" value="TFD74706.1"/>
    <property type="molecule type" value="Genomic_DNA"/>
</dbReference>
<feature type="compositionally biased region" description="Low complexity" evidence="1">
    <location>
        <begin position="137"/>
        <end position="156"/>
    </location>
</feature>
<evidence type="ECO:0000313" key="2">
    <source>
        <dbReference type="EMBL" id="TFD74706.1"/>
    </source>
</evidence>
<sequence length="254" mass="26420">MSEATKSMRHESLTAALAAFQAEVPSIVKGSTAKVPTKSGGEYTYSYADLAVITPLVLPLLGKHGLAWSAQPTLMGDQFVLHYSLAHESGEAIEGIYPLPDPSSLPQALGSAITYARRYALCAITGVSPGGDDDDAQAAQSAPARRPARKAATPAQSPIAGKTAVTRDWAAAAQASRNMDELREVFEAAKAEGELGLPFEEGSPGTVGELLRALKDTLPVQWAKPKPEATGWETAAVGIVNADGDVVVVDGDPA</sequence>
<proteinExistence type="predicted"/>
<gene>
    <name evidence="2" type="ORF">E3T48_12330</name>
</gene>
<name>A0A4V3IUU6_9MICO</name>
<accession>A0A4V3IUU6</accession>
<dbReference type="InterPro" id="IPR007499">
    <property type="entry name" value="ERF_bacteria_virus"/>
</dbReference>
<dbReference type="RefSeq" id="WP_134524349.1">
    <property type="nucleotide sequence ID" value="NZ_SOHH01000087.1"/>
</dbReference>
<evidence type="ECO:0000256" key="1">
    <source>
        <dbReference type="SAM" id="MobiDB-lite"/>
    </source>
</evidence>
<evidence type="ECO:0008006" key="4">
    <source>
        <dbReference type="Google" id="ProtNLM"/>
    </source>
</evidence>
<reference evidence="2 3" key="1">
    <citation type="submission" date="2019-03" db="EMBL/GenBank/DDBJ databases">
        <title>Genomics of glacier-inhabiting Cryobacterium strains.</title>
        <authorList>
            <person name="Liu Q."/>
            <person name="Xin Y.-H."/>
        </authorList>
    </citation>
    <scope>NUCLEOTIDE SEQUENCE [LARGE SCALE GENOMIC DNA]</scope>
    <source>
        <strain evidence="2 3">Hh4</strain>
    </source>
</reference>
<feature type="region of interest" description="Disordered" evidence="1">
    <location>
        <begin position="130"/>
        <end position="164"/>
    </location>
</feature>
<dbReference type="Pfam" id="PF04404">
    <property type="entry name" value="ERF"/>
    <property type="match status" value="1"/>
</dbReference>
<organism evidence="2 3">
    <name type="scientific">Cryobacterium fucosi</name>
    <dbReference type="NCBI Taxonomy" id="1259157"/>
    <lineage>
        <taxon>Bacteria</taxon>
        <taxon>Bacillati</taxon>
        <taxon>Actinomycetota</taxon>
        <taxon>Actinomycetes</taxon>
        <taxon>Micrococcales</taxon>
        <taxon>Microbacteriaceae</taxon>
        <taxon>Cryobacterium</taxon>
    </lineage>
</organism>
<keyword evidence="3" id="KW-1185">Reference proteome</keyword>
<comment type="caution">
    <text evidence="2">The sequence shown here is derived from an EMBL/GenBank/DDBJ whole genome shotgun (WGS) entry which is preliminary data.</text>
</comment>
<evidence type="ECO:0000313" key="3">
    <source>
        <dbReference type="Proteomes" id="UP000298313"/>
    </source>
</evidence>
<dbReference type="Proteomes" id="UP000298313">
    <property type="component" value="Unassembled WGS sequence"/>
</dbReference>